<evidence type="ECO:0000256" key="4">
    <source>
        <dbReference type="ARBA" id="ARBA00012448"/>
    </source>
</evidence>
<evidence type="ECO:0000256" key="2">
    <source>
        <dbReference type="ARBA" id="ARBA00004752"/>
    </source>
</evidence>
<dbReference type="InterPro" id="IPR037167">
    <property type="entry name" value="Peptidase_S11_C_sf"/>
</dbReference>
<evidence type="ECO:0000313" key="18">
    <source>
        <dbReference type="EMBL" id="SDJ87867.1"/>
    </source>
</evidence>
<dbReference type="PANTHER" id="PTHR21581:SF6">
    <property type="entry name" value="TRAFFICKING PROTEIN PARTICLE COMPLEX SUBUNIT 12"/>
    <property type="match status" value="1"/>
</dbReference>
<dbReference type="SMART" id="SM00936">
    <property type="entry name" value="PBP5_C"/>
    <property type="match status" value="1"/>
</dbReference>
<dbReference type="GO" id="GO:0071555">
    <property type="term" value="P:cell wall organization"/>
    <property type="evidence" value="ECO:0007669"/>
    <property type="project" value="UniProtKB-KW"/>
</dbReference>
<proteinExistence type="inferred from homology"/>
<evidence type="ECO:0000256" key="16">
    <source>
        <dbReference type="SAM" id="SignalP"/>
    </source>
</evidence>
<dbReference type="STRING" id="658219.SAMN05216212_1035"/>
<gene>
    <name evidence="18" type="ORF">SAMN05216212_1035</name>
</gene>
<evidence type="ECO:0000256" key="11">
    <source>
        <dbReference type="ARBA" id="ARBA00023316"/>
    </source>
</evidence>
<feature type="active site" description="Proton acceptor" evidence="13">
    <location>
        <position position="63"/>
    </location>
</feature>
<comment type="pathway">
    <text evidence="2">Cell wall biogenesis; peptidoglycan biosynthesis.</text>
</comment>
<evidence type="ECO:0000256" key="9">
    <source>
        <dbReference type="ARBA" id="ARBA00022960"/>
    </source>
</evidence>
<dbReference type="InterPro" id="IPR012907">
    <property type="entry name" value="Peptidase_S11_C"/>
</dbReference>
<comment type="function">
    <text evidence="1">Removes C-terminal D-alanyl residues from sugar-peptide cell wall precursors.</text>
</comment>
<feature type="domain" description="Peptidase S11 D-Ala-D-Ala carboxypeptidase A C-terminal" evidence="17">
    <location>
        <begin position="272"/>
        <end position="362"/>
    </location>
</feature>
<dbReference type="PRINTS" id="PR00725">
    <property type="entry name" value="DADACBPTASE1"/>
</dbReference>
<dbReference type="SUPFAM" id="SSF69189">
    <property type="entry name" value="Penicillin-binding protein associated domain"/>
    <property type="match status" value="1"/>
</dbReference>
<dbReference type="Gene3D" id="3.40.710.10">
    <property type="entry name" value="DD-peptidase/beta-lactamase superfamily"/>
    <property type="match status" value="1"/>
</dbReference>
<comment type="catalytic activity">
    <reaction evidence="12">
        <text>Preferential cleavage: (Ac)2-L-Lys-D-Ala-|-D-Ala. Also transpeptidation of peptidyl-alanyl moieties that are N-acyl substituents of D-alanine.</text>
        <dbReference type="EC" id="3.4.16.4"/>
    </reaction>
</comment>
<reference evidence="19" key="1">
    <citation type="submission" date="2016-10" db="EMBL/GenBank/DDBJ databases">
        <authorList>
            <person name="Varghese N."/>
            <person name="Submissions S."/>
        </authorList>
    </citation>
    <scope>NUCLEOTIDE SEQUENCE [LARGE SCALE GENOMIC DNA]</scope>
    <source>
        <strain evidence="19">CGMCC 1.10658</strain>
    </source>
</reference>
<dbReference type="RefSeq" id="WP_091509529.1">
    <property type="nucleotide sequence ID" value="NZ_FNFH01000002.1"/>
</dbReference>
<evidence type="ECO:0000256" key="7">
    <source>
        <dbReference type="ARBA" id="ARBA00022729"/>
    </source>
</evidence>
<comment type="similarity">
    <text evidence="3 15">Belongs to the peptidase S11 family.</text>
</comment>
<sequence length="382" mass="42070">MLKRLFASLLLMFTAGVALAEQPLIPAPPQLAASAYLLIDAHTGQVLVEHNADKQVPPASLTKMMTAYIVSEEIEKGSIKETDLVPISEKAWKKGGSKMFVKVGDKVPVIDLMRGVIIQSGNDASIALAEFVSGSEEVFAEVMNQQAEMLGMTDTNFKNATGWPAEGHMTTARDLATLARALIRDHPEHYKIYSEKYFSYAGINQPNRNRLLWRDSAIDGIKTGHTEEAGFCLVASAQKRGMRLISVVLGTESDDKRAAESQKLLAYGFRYYQTHKVYSADDVLQSERIWGGKEPQVGIAVERDVFVTIPRGGEESIKADLIIDGELEAPIKKGEPVGKVVVTLDGETVADVRAVAAEEVEQAGFFKRMWDALKRFVMSFFQ</sequence>
<dbReference type="OrthoDB" id="9795979at2"/>
<dbReference type="Pfam" id="PF07943">
    <property type="entry name" value="PBP5_C"/>
    <property type="match status" value="1"/>
</dbReference>
<keyword evidence="19" id="KW-1185">Reference proteome</keyword>
<dbReference type="Gene3D" id="2.60.410.10">
    <property type="entry name" value="D-Ala-D-Ala carboxypeptidase, C-terminal domain"/>
    <property type="match status" value="1"/>
</dbReference>
<dbReference type="PANTHER" id="PTHR21581">
    <property type="entry name" value="D-ALANYL-D-ALANINE CARBOXYPEPTIDASE"/>
    <property type="match status" value="1"/>
</dbReference>
<dbReference type="GO" id="GO:0008360">
    <property type="term" value="P:regulation of cell shape"/>
    <property type="evidence" value="ECO:0007669"/>
    <property type="project" value="UniProtKB-KW"/>
</dbReference>
<dbReference type="SUPFAM" id="SSF56601">
    <property type="entry name" value="beta-lactamase/transpeptidase-like"/>
    <property type="match status" value="1"/>
</dbReference>
<keyword evidence="8" id="KW-0378">Hydrolase</keyword>
<evidence type="ECO:0000256" key="1">
    <source>
        <dbReference type="ARBA" id="ARBA00003217"/>
    </source>
</evidence>
<dbReference type="InterPro" id="IPR012338">
    <property type="entry name" value="Beta-lactam/transpept-like"/>
</dbReference>
<evidence type="ECO:0000313" key="19">
    <source>
        <dbReference type="Proteomes" id="UP000199305"/>
    </source>
</evidence>
<feature type="chain" id="PRO_5011753080" description="serine-type D-Ala-D-Ala carboxypeptidase" evidence="16">
    <location>
        <begin position="21"/>
        <end position="382"/>
    </location>
</feature>
<feature type="signal peptide" evidence="16">
    <location>
        <begin position="1"/>
        <end position="20"/>
    </location>
</feature>
<name>A0A1G8XC04_9GAMM</name>
<dbReference type="GO" id="GO:0009002">
    <property type="term" value="F:serine-type D-Ala-D-Ala carboxypeptidase activity"/>
    <property type="evidence" value="ECO:0007669"/>
    <property type="project" value="UniProtKB-EC"/>
</dbReference>
<dbReference type="EC" id="3.4.16.4" evidence="4"/>
<evidence type="ECO:0000256" key="12">
    <source>
        <dbReference type="ARBA" id="ARBA00034000"/>
    </source>
</evidence>
<feature type="active site" description="Acyl-ester intermediate" evidence="13">
    <location>
        <position position="60"/>
    </location>
</feature>
<evidence type="ECO:0000256" key="3">
    <source>
        <dbReference type="ARBA" id="ARBA00007164"/>
    </source>
</evidence>
<accession>A0A1G8XC04</accession>
<feature type="binding site" evidence="14">
    <location>
        <position position="222"/>
    </location>
    <ligand>
        <name>substrate</name>
    </ligand>
</feature>
<dbReference type="Proteomes" id="UP000199305">
    <property type="component" value="Unassembled WGS sequence"/>
</dbReference>
<keyword evidence="6" id="KW-0645">Protease</keyword>
<protein>
    <recommendedName>
        <fullName evidence="4">serine-type D-Ala-D-Ala carboxypeptidase</fullName>
        <ecNumber evidence="4">3.4.16.4</ecNumber>
    </recommendedName>
</protein>
<dbReference type="AlphaFoldDB" id="A0A1G8XC04"/>
<dbReference type="GO" id="GO:0006508">
    <property type="term" value="P:proteolysis"/>
    <property type="evidence" value="ECO:0007669"/>
    <property type="project" value="UniProtKB-KW"/>
</dbReference>
<evidence type="ECO:0000259" key="17">
    <source>
        <dbReference type="SMART" id="SM00936"/>
    </source>
</evidence>
<dbReference type="InterPro" id="IPR001967">
    <property type="entry name" value="Peptidase_S11_N"/>
</dbReference>
<dbReference type="Pfam" id="PF00768">
    <property type="entry name" value="Peptidase_S11"/>
    <property type="match status" value="1"/>
</dbReference>
<evidence type="ECO:0000256" key="6">
    <source>
        <dbReference type="ARBA" id="ARBA00022670"/>
    </source>
</evidence>
<organism evidence="18 19">
    <name type="scientific">Microbulbifer yueqingensis</name>
    <dbReference type="NCBI Taxonomy" id="658219"/>
    <lineage>
        <taxon>Bacteria</taxon>
        <taxon>Pseudomonadati</taxon>
        <taxon>Pseudomonadota</taxon>
        <taxon>Gammaproteobacteria</taxon>
        <taxon>Cellvibrionales</taxon>
        <taxon>Microbulbiferaceae</taxon>
        <taxon>Microbulbifer</taxon>
    </lineage>
</organism>
<keyword evidence="9" id="KW-0133">Cell shape</keyword>
<keyword evidence="11" id="KW-0961">Cell wall biogenesis/degradation</keyword>
<evidence type="ECO:0000256" key="10">
    <source>
        <dbReference type="ARBA" id="ARBA00022984"/>
    </source>
</evidence>
<dbReference type="InterPro" id="IPR015956">
    <property type="entry name" value="Peniciliin-bd_prot_C_sf"/>
</dbReference>
<keyword evidence="7 16" id="KW-0732">Signal</keyword>
<keyword evidence="5" id="KW-0121">Carboxypeptidase</keyword>
<evidence type="ECO:0000256" key="8">
    <source>
        <dbReference type="ARBA" id="ARBA00022801"/>
    </source>
</evidence>
<evidence type="ECO:0000256" key="15">
    <source>
        <dbReference type="RuleBase" id="RU004016"/>
    </source>
</evidence>
<evidence type="ECO:0000256" key="5">
    <source>
        <dbReference type="ARBA" id="ARBA00022645"/>
    </source>
</evidence>
<dbReference type="EMBL" id="FNFH01000002">
    <property type="protein sequence ID" value="SDJ87867.1"/>
    <property type="molecule type" value="Genomic_DNA"/>
</dbReference>
<dbReference type="UniPathway" id="UPA00219"/>
<evidence type="ECO:0000256" key="14">
    <source>
        <dbReference type="PIRSR" id="PIRSR618044-2"/>
    </source>
</evidence>
<evidence type="ECO:0000256" key="13">
    <source>
        <dbReference type="PIRSR" id="PIRSR618044-1"/>
    </source>
</evidence>
<dbReference type="InterPro" id="IPR018044">
    <property type="entry name" value="Peptidase_S11"/>
</dbReference>
<dbReference type="GO" id="GO:0009252">
    <property type="term" value="P:peptidoglycan biosynthetic process"/>
    <property type="evidence" value="ECO:0007669"/>
    <property type="project" value="UniProtKB-UniPathway"/>
</dbReference>
<feature type="active site" evidence="13">
    <location>
        <position position="120"/>
    </location>
</feature>
<keyword evidence="10" id="KW-0573">Peptidoglycan synthesis</keyword>